<dbReference type="AlphaFoldDB" id="A0AAV3A663"/>
<dbReference type="Pfam" id="PF13855">
    <property type="entry name" value="LRR_8"/>
    <property type="match status" value="4"/>
</dbReference>
<keyword evidence="2" id="KW-0677">Repeat</keyword>
<sequence length="508" mass="58157">MFALSLLCLVSCLFSCLAVCPRRCSCDSPRTMQCFRISDIPAVIPTSTTKLYISHSRIRHLQLSDFTGLSGLQELVLFSSGTETFENTTFKALNHLKVLEMWKNKLTAVPRSLPPSLEVLKLGDNSIHSFYHYDFDGLTKLRVLEIQNNLLVTLSFDVFSALTNIQRLILDNNGMQSITGTARLLQLKYLSLENNKVLFFHEHFFSHFPNLQYLRLAGNQLAKIPAHLPRSLLSLRLERNHIKNVRVRDVKQLENLSELNLSGNQLSSADGVQAIINLTSLDLSRNHISSLPNKLPIKLQRLDCSNNQISRVTAQDMKGLSNLKHLFLDSNGIVQFEDKTLQWCVHLSNLAMEQNFLTSIPQGLPMTLTRLDLKGNKIEHIGLRDVNNLKHLQVLNLRNNKITSLDHQVLECLPRLQHLYLDGNPWNCTCKLVKVRRLLVDKGTDIKEGHCVEPSYCRGERWMSSEALIRHCENSYTFDKGKEHKKKLKLNELLDIETDEDYDYDLIY</sequence>
<accession>A0AAV3A663</accession>
<dbReference type="InterPro" id="IPR032675">
    <property type="entry name" value="LRR_dom_sf"/>
</dbReference>
<dbReference type="PRINTS" id="PR00019">
    <property type="entry name" value="LEURICHRPT"/>
</dbReference>
<keyword evidence="1" id="KW-0433">Leucine-rich repeat</keyword>
<comment type="caution">
    <text evidence="4">The sequence shown here is derived from an EMBL/GenBank/DDBJ whole genome shotgun (WGS) entry which is preliminary data.</text>
</comment>
<feature type="signal peptide" evidence="3">
    <location>
        <begin position="1"/>
        <end position="18"/>
    </location>
</feature>
<dbReference type="InterPro" id="IPR050333">
    <property type="entry name" value="SLRP"/>
</dbReference>
<dbReference type="Proteomes" id="UP001181693">
    <property type="component" value="Unassembled WGS sequence"/>
</dbReference>
<protein>
    <submittedName>
        <fullName evidence="4">Uncharacterized protein</fullName>
    </submittedName>
</protein>
<organism evidence="4 5">
    <name type="scientific">Pyxicephalus adspersus</name>
    <name type="common">African bullfrog</name>
    <dbReference type="NCBI Taxonomy" id="30357"/>
    <lineage>
        <taxon>Eukaryota</taxon>
        <taxon>Metazoa</taxon>
        <taxon>Chordata</taxon>
        <taxon>Craniata</taxon>
        <taxon>Vertebrata</taxon>
        <taxon>Euteleostomi</taxon>
        <taxon>Amphibia</taxon>
        <taxon>Batrachia</taxon>
        <taxon>Anura</taxon>
        <taxon>Neobatrachia</taxon>
        <taxon>Ranoidea</taxon>
        <taxon>Pyxicephalidae</taxon>
        <taxon>Pyxicephalinae</taxon>
        <taxon>Pyxicephalus</taxon>
    </lineage>
</organism>
<dbReference type="SMART" id="SM00369">
    <property type="entry name" value="LRR_TYP"/>
    <property type="match status" value="8"/>
</dbReference>
<dbReference type="SUPFAM" id="SSF52058">
    <property type="entry name" value="L domain-like"/>
    <property type="match status" value="2"/>
</dbReference>
<evidence type="ECO:0000256" key="2">
    <source>
        <dbReference type="ARBA" id="ARBA00022737"/>
    </source>
</evidence>
<dbReference type="PANTHER" id="PTHR45712:SF1">
    <property type="entry name" value="NEPHROCAN"/>
    <property type="match status" value="1"/>
</dbReference>
<feature type="chain" id="PRO_5043382712" evidence="3">
    <location>
        <begin position="19"/>
        <end position="508"/>
    </location>
</feature>
<proteinExistence type="predicted"/>
<dbReference type="Gene3D" id="3.80.10.10">
    <property type="entry name" value="Ribonuclease Inhibitor"/>
    <property type="match status" value="5"/>
</dbReference>
<dbReference type="SMART" id="SM00365">
    <property type="entry name" value="LRR_SD22"/>
    <property type="match status" value="7"/>
</dbReference>
<dbReference type="PROSITE" id="PS51450">
    <property type="entry name" value="LRR"/>
    <property type="match status" value="3"/>
</dbReference>
<keyword evidence="3" id="KW-0732">Signal</keyword>
<evidence type="ECO:0000313" key="4">
    <source>
        <dbReference type="EMBL" id="DBA26609.1"/>
    </source>
</evidence>
<dbReference type="PANTHER" id="PTHR45712">
    <property type="entry name" value="AGAP008170-PA"/>
    <property type="match status" value="1"/>
</dbReference>
<evidence type="ECO:0000313" key="5">
    <source>
        <dbReference type="Proteomes" id="UP001181693"/>
    </source>
</evidence>
<dbReference type="InterPro" id="IPR003591">
    <property type="entry name" value="Leu-rich_rpt_typical-subtyp"/>
</dbReference>
<reference evidence="4" key="1">
    <citation type="thesis" date="2020" institute="ProQuest LLC" country="789 East Eisenhower Parkway, Ann Arbor, MI, USA">
        <title>Comparative Genomics and Chromosome Evolution.</title>
        <authorList>
            <person name="Mudd A.B."/>
        </authorList>
    </citation>
    <scope>NUCLEOTIDE SEQUENCE</scope>
    <source>
        <strain evidence="4">1538</strain>
        <tissue evidence="4">Blood</tissue>
    </source>
</reference>
<dbReference type="EMBL" id="DYDO01000004">
    <property type="protein sequence ID" value="DBA26609.1"/>
    <property type="molecule type" value="Genomic_DNA"/>
</dbReference>
<gene>
    <name evidence="4" type="ORF">GDO54_010850</name>
</gene>
<dbReference type="InterPro" id="IPR001611">
    <property type="entry name" value="Leu-rich_rpt"/>
</dbReference>
<name>A0AAV3A663_PYXAD</name>
<keyword evidence="5" id="KW-1185">Reference proteome</keyword>
<evidence type="ECO:0000256" key="3">
    <source>
        <dbReference type="SAM" id="SignalP"/>
    </source>
</evidence>
<dbReference type="GO" id="GO:0005615">
    <property type="term" value="C:extracellular space"/>
    <property type="evidence" value="ECO:0007669"/>
    <property type="project" value="TreeGrafter"/>
</dbReference>
<evidence type="ECO:0000256" key="1">
    <source>
        <dbReference type="ARBA" id="ARBA00022614"/>
    </source>
</evidence>